<feature type="domain" description="Radical SAM core" evidence="7">
    <location>
        <begin position="174"/>
        <end position="404"/>
    </location>
</feature>
<dbReference type="InterPro" id="IPR006638">
    <property type="entry name" value="Elp3/MiaA/NifB-like_rSAM"/>
</dbReference>
<dbReference type="Gene3D" id="3.80.30.20">
    <property type="entry name" value="tm_1862 like domain"/>
    <property type="match status" value="1"/>
</dbReference>
<dbReference type="InterPro" id="IPR051198">
    <property type="entry name" value="BchE-like"/>
</dbReference>
<dbReference type="InterPro" id="IPR058240">
    <property type="entry name" value="rSAM_sf"/>
</dbReference>
<evidence type="ECO:0000256" key="1">
    <source>
        <dbReference type="ARBA" id="ARBA00001966"/>
    </source>
</evidence>
<evidence type="ECO:0000256" key="2">
    <source>
        <dbReference type="ARBA" id="ARBA00022691"/>
    </source>
</evidence>
<dbReference type="OrthoDB" id="9801424at2"/>
<dbReference type="PROSITE" id="PS51332">
    <property type="entry name" value="B12_BINDING"/>
    <property type="match status" value="1"/>
</dbReference>
<proteinExistence type="predicted"/>
<keyword evidence="9" id="KW-1185">Reference proteome</keyword>
<dbReference type="InterPro" id="IPR034466">
    <property type="entry name" value="Methyltransferase_Class_B"/>
</dbReference>
<evidence type="ECO:0000256" key="4">
    <source>
        <dbReference type="ARBA" id="ARBA00023004"/>
    </source>
</evidence>
<dbReference type="SFLD" id="SFLDS00029">
    <property type="entry name" value="Radical_SAM"/>
    <property type="match status" value="1"/>
</dbReference>
<dbReference type="GO" id="GO:0051539">
    <property type="term" value="F:4 iron, 4 sulfur cluster binding"/>
    <property type="evidence" value="ECO:0007669"/>
    <property type="project" value="UniProtKB-KW"/>
</dbReference>
<dbReference type="RefSeq" id="WP_110942105.1">
    <property type="nucleotide sequence ID" value="NZ_FQZV01000047.1"/>
</dbReference>
<keyword evidence="5" id="KW-0411">Iron-sulfur</keyword>
<protein>
    <submittedName>
        <fullName evidence="8">Radical SAM superfamily enzyme YgiQ, UPF0313 family</fullName>
    </submittedName>
</protein>
<dbReference type="SFLD" id="SFLDG01082">
    <property type="entry name" value="B12-binding_domain_containing"/>
    <property type="match status" value="1"/>
</dbReference>
<dbReference type="CDD" id="cd01335">
    <property type="entry name" value="Radical_SAM"/>
    <property type="match status" value="1"/>
</dbReference>
<gene>
    <name evidence="8" type="ORF">SAMN02745975_03065</name>
</gene>
<keyword evidence="3" id="KW-0479">Metal-binding</keyword>
<dbReference type="Pfam" id="PF02310">
    <property type="entry name" value="B12-binding"/>
    <property type="match status" value="1"/>
</dbReference>
<evidence type="ECO:0000313" key="8">
    <source>
        <dbReference type="EMBL" id="SHJ85884.1"/>
    </source>
</evidence>
<feature type="domain" description="B12-binding" evidence="6">
    <location>
        <begin position="1"/>
        <end position="135"/>
    </location>
</feature>
<dbReference type="InterPro" id="IPR006158">
    <property type="entry name" value="Cobalamin-bd"/>
</dbReference>
<dbReference type="STRING" id="1121919.SAMN02745975_03065"/>
<dbReference type="InterPro" id="IPR023404">
    <property type="entry name" value="rSAM_horseshoe"/>
</dbReference>
<dbReference type="GO" id="GO:0003824">
    <property type="term" value="F:catalytic activity"/>
    <property type="evidence" value="ECO:0007669"/>
    <property type="project" value="InterPro"/>
</dbReference>
<dbReference type="PANTHER" id="PTHR43409">
    <property type="entry name" value="ANAEROBIC MAGNESIUM-PROTOPORPHYRIN IX MONOMETHYL ESTER CYCLASE-RELATED"/>
    <property type="match status" value="1"/>
</dbReference>
<dbReference type="PANTHER" id="PTHR43409:SF16">
    <property type="entry name" value="SLR0320 PROTEIN"/>
    <property type="match status" value="1"/>
</dbReference>
<organism evidence="8 9">
    <name type="scientific">Geosporobacter subterraneus DSM 17957</name>
    <dbReference type="NCBI Taxonomy" id="1121919"/>
    <lineage>
        <taxon>Bacteria</taxon>
        <taxon>Bacillati</taxon>
        <taxon>Bacillota</taxon>
        <taxon>Clostridia</taxon>
        <taxon>Peptostreptococcales</taxon>
        <taxon>Thermotaleaceae</taxon>
        <taxon>Geosporobacter</taxon>
    </lineage>
</organism>
<evidence type="ECO:0000259" key="6">
    <source>
        <dbReference type="PROSITE" id="PS51332"/>
    </source>
</evidence>
<keyword evidence="2" id="KW-0949">S-adenosyl-L-methionine</keyword>
<dbReference type="SUPFAM" id="SSF102114">
    <property type="entry name" value="Radical SAM enzymes"/>
    <property type="match status" value="1"/>
</dbReference>
<dbReference type="InterPro" id="IPR036724">
    <property type="entry name" value="Cobalamin-bd_sf"/>
</dbReference>
<comment type="cofactor">
    <cofactor evidence="1">
        <name>[4Fe-4S] cluster</name>
        <dbReference type="ChEBI" id="CHEBI:49883"/>
    </cofactor>
</comment>
<dbReference type="Gene3D" id="3.40.50.280">
    <property type="entry name" value="Cobalamin-binding domain"/>
    <property type="match status" value="1"/>
</dbReference>
<dbReference type="PROSITE" id="PS51918">
    <property type="entry name" value="RADICAL_SAM"/>
    <property type="match status" value="1"/>
</dbReference>
<name>A0A1M6MR12_9FIRM</name>
<dbReference type="EMBL" id="FQZV01000047">
    <property type="protein sequence ID" value="SHJ85884.1"/>
    <property type="molecule type" value="Genomic_DNA"/>
</dbReference>
<dbReference type="CDD" id="cd02068">
    <property type="entry name" value="radical_SAM_B12_BD"/>
    <property type="match status" value="1"/>
</dbReference>
<accession>A0A1M6MR12</accession>
<evidence type="ECO:0000259" key="7">
    <source>
        <dbReference type="PROSITE" id="PS51918"/>
    </source>
</evidence>
<dbReference type="Pfam" id="PF13311">
    <property type="entry name" value="DUF4080"/>
    <property type="match status" value="1"/>
</dbReference>
<dbReference type="SFLD" id="SFLDG01123">
    <property type="entry name" value="methyltransferase_(Class_B)"/>
    <property type="match status" value="1"/>
</dbReference>
<dbReference type="SMART" id="SM00729">
    <property type="entry name" value="Elp3"/>
    <property type="match status" value="1"/>
</dbReference>
<evidence type="ECO:0000313" key="9">
    <source>
        <dbReference type="Proteomes" id="UP000184536"/>
    </source>
</evidence>
<reference evidence="9" key="1">
    <citation type="submission" date="2016-11" db="EMBL/GenBank/DDBJ databases">
        <authorList>
            <person name="Varghese N."/>
            <person name="Submissions S."/>
        </authorList>
    </citation>
    <scope>NUCLEOTIDE SEQUENCE [LARGE SCALE GENOMIC DNA]</scope>
    <source>
        <strain evidence="9">DSM 17957</strain>
    </source>
</reference>
<dbReference type="AlphaFoldDB" id="A0A1M6MR12"/>
<dbReference type="Pfam" id="PF04055">
    <property type="entry name" value="Radical_SAM"/>
    <property type="match status" value="1"/>
</dbReference>
<keyword evidence="4" id="KW-0408">Iron</keyword>
<evidence type="ECO:0000256" key="5">
    <source>
        <dbReference type="ARBA" id="ARBA00023014"/>
    </source>
</evidence>
<dbReference type="SUPFAM" id="SSF52242">
    <property type="entry name" value="Cobalamin (vitamin B12)-binding domain"/>
    <property type="match status" value="1"/>
</dbReference>
<dbReference type="GO" id="GO:0005829">
    <property type="term" value="C:cytosol"/>
    <property type="evidence" value="ECO:0007669"/>
    <property type="project" value="TreeGrafter"/>
</dbReference>
<dbReference type="InterPro" id="IPR007197">
    <property type="entry name" value="rSAM"/>
</dbReference>
<dbReference type="InterPro" id="IPR025288">
    <property type="entry name" value="DUF4080"/>
</dbReference>
<evidence type="ECO:0000256" key="3">
    <source>
        <dbReference type="ARBA" id="ARBA00022723"/>
    </source>
</evidence>
<dbReference type="GO" id="GO:0031419">
    <property type="term" value="F:cobalamin binding"/>
    <property type="evidence" value="ECO:0007669"/>
    <property type="project" value="InterPro"/>
</dbReference>
<dbReference type="GO" id="GO:0046872">
    <property type="term" value="F:metal ion binding"/>
    <property type="evidence" value="ECO:0007669"/>
    <property type="project" value="UniProtKB-KW"/>
</dbReference>
<dbReference type="Proteomes" id="UP000184536">
    <property type="component" value="Unassembled WGS sequence"/>
</dbReference>
<sequence length="586" mass="69337">MKVLLTTLNSKYIHSSLALRYLYHFNQEAFPGVITLQEYTINHDPNYILAELYKGDFQILCFSCYIWNIEATLEVIRNLKKVKPESTIILGGPEVSFEAAELMKQQAGIDYIVQGEGELTFQELLAYLIHKKGRIEDIQGILYRKGDSIFQNQERNLIKDLDKIPRPYDEKLEGLENKILYYESSRGCPYNCSYCLSSTIKGVRFFSIERVKQDLRIFLDARVKQVKFVDRTFNAKKEHCLEIMKYLQEMDNGYTNFHFEITADLLDDEILDFLSKVREGLFQFEVGVQTTYEKTMHAIDRRVTFSKLEKTVRTISAFKNIHLHLDLIAGLPYEDLERFKVSFNQVYDLKPEKLQLGFLKLLKGSAIRHEREVHGYIFKDEAPYEILENKYISYRQLLRLKMIEEMVEIYYNSHGFDGAIGFMLANFYTNPYEFYQSISEFWEEKGYHHSAHHKNELYKLLADFYEHASFPHRELFLEILKLDYLKQGRGSLPDFFPRVEIEDFKDRCHAFLQSQENIMTYLESFVRMPAKQIIKKVHFENFAYDVVEILKHPKVEAAPRKVTTVLFDYELEQKVFSKSKFYKVEI</sequence>